<feature type="region of interest" description="Disordered" evidence="1">
    <location>
        <begin position="16"/>
        <end position="48"/>
    </location>
</feature>
<dbReference type="Gramene" id="TuG1812G0500002265.01.T03">
    <property type="protein sequence ID" value="TuG1812G0500002265.01.T03.cds393234"/>
    <property type="gene ID" value="TuG1812G0500002265.01"/>
</dbReference>
<dbReference type="EnsemblPlants" id="TuG1812G0500002265.01.T01">
    <property type="protein sequence ID" value="TuG1812G0500002265.01.T01.cds393234"/>
    <property type="gene ID" value="TuG1812G0500002265.01"/>
</dbReference>
<proteinExistence type="predicted"/>
<dbReference type="Gramene" id="TuG1812G0500002265.01.T02">
    <property type="protein sequence ID" value="TuG1812G0500002265.01.T02.cds393234"/>
    <property type="gene ID" value="TuG1812G0500002265.01"/>
</dbReference>
<reference evidence="3" key="1">
    <citation type="journal article" date="2013" name="Nature">
        <title>Draft genome of the wheat A-genome progenitor Triticum urartu.</title>
        <authorList>
            <person name="Ling H.Q."/>
            <person name="Zhao S."/>
            <person name="Liu D."/>
            <person name="Wang J."/>
            <person name="Sun H."/>
            <person name="Zhang C."/>
            <person name="Fan H."/>
            <person name="Li D."/>
            <person name="Dong L."/>
            <person name="Tao Y."/>
            <person name="Gao C."/>
            <person name="Wu H."/>
            <person name="Li Y."/>
            <person name="Cui Y."/>
            <person name="Guo X."/>
            <person name="Zheng S."/>
            <person name="Wang B."/>
            <person name="Yu K."/>
            <person name="Liang Q."/>
            <person name="Yang W."/>
            <person name="Lou X."/>
            <person name="Chen J."/>
            <person name="Feng M."/>
            <person name="Jian J."/>
            <person name="Zhang X."/>
            <person name="Luo G."/>
            <person name="Jiang Y."/>
            <person name="Liu J."/>
            <person name="Wang Z."/>
            <person name="Sha Y."/>
            <person name="Zhang B."/>
            <person name="Wu H."/>
            <person name="Tang D."/>
            <person name="Shen Q."/>
            <person name="Xue P."/>
            <person name="Zou S."/>
            <person name="Wang X."/>
            <person name="Liu X."/>
            <person name="Wang F."/>
            <person name="Yang Y."/>
            <person name="An X."/>
            <person name="Dong Z."/>
            <person name="Zhang K."/>
            <person name="Zhang X."/>
            <person name="Luo M.C."/>
            <person name="Dvorak J."/>
            <person name="Tong Y."/>
            <person name="Wang J."/>
            <person name="Yang H."/>
            <person name="Li Z."/>
            <person name="Wang D."/>
            <person name="Zhang A."/>
            <person name="Wang J."/>
        </authorList>
    </citation>
    <scope>NUCLEOTIDE SEQUENCE</scope>
    <source>
        <strain evidence="3">cv. G1812</strain>
    </source>
</reference>
<sequence length="136" mass="14505">RNLLVSLALPFLRCPTPRHPPPVSDGGPATHGDGDGGLTGVASSTTSTGWTNQRRLVCPATSSRNCWSLLPRPDGSTTRSATTNLACRELLSFLIPCISLPLLILLCFCRGVADHGGLLEAHFVQSPACAWTKRRD</sequence>
<reference evidence="2" key="3">
    <citation type="submission" date="2022-06" db="UniProtKB">
        <authorList>
            <consortium name="EnsemblPlants"/>
        </authorList>
    </citation>
    <scope>IDENTIFICATION</scope>
</reference>
<reference evidence="2" key="2">
    <citation type="submission" date="2018-03" db="EMBL/GenBank/DDBJ databases">
        <title>The Triticum urartu genome reveals the dynamic nature of wheat genome evolution.</title>
        <authorList>
            <person name="Ling H."/>
            <person name="Ma B."/>
            <person name="Shi X."/>
            <person name="Liu H."/>
            <person name="Dong L."/>
            <person name="Sun H."/>
            <person name="Cao Y."/>
            <person name="Gao Q."/>
            <person name="Zheng S."/>
            <person name="Li Y."/>
            <person name="Yu Y."/>
            <person name="Du H."/>
            <person name="Qi M."/>
            <person name="Li Y."/>
            <person name="Yu H."/>
            <person name="Cui Y."/>
            <person name="Wang N."/>
            <person name="Chen C."/>
            <person name="Wu H."/>
            <person name="Zhao Y."/>
            <person name="Zhang J."/>
            <person name="Li Y."/>
            <person name="Zhou W."/>
            <person name="Zhang B."/>
            <person name="Hu W."/>
            <person name="Eijk M."/>
            <person name="Tang J."/>
            <person name="Witsenboer H."/>
            <person name="Zhao S."/>
            <person name="Li Z."/>
            <person name="Zhang A."/>
            <person name="Wang D."/>
            <person name="Liang C."/>
        </authorList>
    </citation>
    <scope>NUCLEOTIDE SEQUENCE [LARGE SCALE GENOMIC DNA]</scope>
    <source>
        <strain evidence="2">cv. G1812</strain>
    </source>
</reference>
<dbReference type="AlphaFoldDB" id="A0A8R7UI02"/>
<keyword evidence="3" id="KW-1185">Reference proteome</keyword>
<dbReference type="EnsemblPlants" id="TuG1812G0500002265.01.T02">
    <property type="protein sequence ID" value="TuG1812G0500002265.01.T02.cds393234"/>
    <property type="gene ID" value="TuG1812G0500002265.01"/>
</dbReference>
<dbReference type="Gramene" id="TuG1812G0500002265.01.T01">
    <property type="protein sequence ID" value="TuG1812G0500002265.01.T01.cds393234"/>
    <property type="gene ID" value="TuG1812G0500002265.01"/>
</dbReference>
<evidence type="ECO:0000256" key="1">
    <source>
        <dbReference type="SAM" id="MobiDB-lite"/>
    </source>
</evidence>
<protein>
    <submittedName>
        <fullName evidence="2">Uncharacterized protein</fullName>
    </submittedName>
</protein>
<name>A0A8R7UI02_TRIUA</name>
<organism evidence="2 3">
    <name type="scientific">Triticum urartu</name>
    <name type="common">Red wild einkorn</name>
    <name type="synonym">Crithodium urartu</name>
    <dbReference type="NCBI Taxonomy" id="4572"/>
    <lineage>
        <taxon>Eukaryota</taxon>
        <taxon>Viridiplantae</taxon>
        <taxon>Streptophyta</taxon>
        <taxon>Embryophyta</taxon>
        <taxon>Tracheophyta</taxon>
        <taxon>Spermatophyta</taxon>
        <taxon>Magnoliopsida</taxon>
        <taxon>Liliopsida</taxon>
        <taxon>Poales</taxon>
        <taxon>Poaceae</taxon>
        <taxon>BOP clade</taxon>
        <taxon>Pooideae</taxon>
        <taxon>Triticodae</taxon>
        <taxon>Triticeae</taxon>
        <taxon>Triticinae</taxon>
        <taxon>Triticum</taxon>
    </lineage>
</organism>
<dbReference type="Proteomes" id="UP000015106">
    <property type="component" value="Chromosome 5"/>
</dbReference>
<evidence type="ECO:0000313" key="3">
    <source>
        <dbReference type="Proteomes" id="UP000015106"/>
    </source>
</evidence>
<evidence type="ECO:0000313" key="2">
    <source>
        <dbReference type="EnsemblPlants" id="TuG1812G0500002265.01.T02.cds393234"/>
    </source>
</evidence>
<dbReference type="EnsemblPlants" id="TuG1812G0500002265.01.T03">
    <property type="protein sequence ID" value="TuG1812G0500002265.01.T03.cds393234"/>
    <property type="gene ID" value="TuG1812G0500002265.01"/>
</dbReference>
<accession>A0A8R7UI02</accession>